<gene>
    <name evidence="3" type="ORF">Hsar01_00530</name>
</gene>
<comment type="caution">
    <text evidence="3">The sequence shown here is derived from an EMBL/GenBank/DDBJ whole genome shotgun (WGS) entry which is preliminary data.</text>
</comment>
<evidence type="ECO:0000256" key="2">
    <source>
        <dbReference type="SAM" id="MobiDB-lite"/>
    </source>
</evidence>
<accession>A0ABP9UNG8</accession>
<protein>
    <submittedName>
        <fullName evidence="3">Uncharacterized protein</fullName>
    </submittedName>
</protein>
<dbReference type="EMBL" id="BAABRI010000002">
    <property type="protein sequence ID" value="GAA5481323.1"/>
    <property type="molecule type" value="Genomic_DNA"/>
</dbReference>
<keyword evidence="1" id="KW-0175">Coiled coil</keyword>
<dbReference type="Proteomes" id="UP001476282">
    <property type="component" value="Unassembled WGS sequence"/>
</dbReference>
<evidence type="ECO:0000313" key="4">
    <source>
        <dbReference type="Proteomes" id="UP001476282"/>
    </source>
</evidence>
<name>A0ABP9UNG8_9BACT</name>
<organism evidence="3 4">
    <name type="scientific">Haloferula sargassicola</name>
    <dbReference type="NCBI Taxonomy" id="490096"/>
    <lineage>
        <taxon>Bacteria</taxon>
        <taxon>Pseudomonadati</taxon>
        <taxon>Verrucomicrobiota</taxon>
        <taxon>Verrucomicrobiia</taxon>
        <taxon>Verrucomicrobiales</taxon>
        <taxon>Verrucomicrobiaceae</taxon>
        <taxon>Haloferula</taxon>
    </lineage>
</organism>
<feature type="coiled-coil region" evidence="1">
    <location>
        <begin position="27"/>
        <end position="54"/>
    </location>
</feature>
<keyword evidence="4" id="KW-1185">Reference proteome</keyword>
<evidence type="ECO:0000256" key="1">
    <source>
        <dbReference type="SAM" id="Coils"/>
    </source>
</evidence>
<reference evidence="3 4" key="1">
    <citation type="submission" date="2024-02" db="EMBL/GenBank/DDBJ databases">
        <title>Haloferula sargassicola NBRC 104335.</title>
        <authorList>
            <person name="Ichikawa N."/>
            <person name="Katano-Makiyama Y."/>
            <person name="Hidaka K."/>
        </authorList>
    </citation>
    <scope>NUCLEOTIDE SEQUENCE [LARGE SCALE GENOMIC DNA]</scope>
    <source>
        <strain evidence="3 4">NBRC 104335</strain>
    </source>
</reference>
<feature type="region of interest" description="Disordered" evidence="2">
    <location>
        <begin position="268"/>
        <end position="296"/>
    </location>
</feature>
<evidence type="ECO:0000313" key="3">
    <source>
        <dbReference type="EMBL" id="GAA5481323.1"/>
    </source>
</evidence>
<proteinExistence type="predicted"/>
<feature type="compositionally biased region" description="Basic and acidic residues" evidence="2">
    <location>
        <begin position="282"/>
        <end position="293"/>
    </location>
</feature>
<sequence>MAVPLVLGLVIGGVGASFFRDSLPGEKGSAEERVSELEAELKKAENRIAAFEADGKTDHRERTLREGIGDIARKLRDGGKVTPDDLLRATQPLARDLSPIFERMHAKQLQREYDALAGEVARKYDLTDEQQQQVKAWFEAHAQEQAEHWMNVVSREGATMTDLAEAAQNARADDGLDGFMSTVLQGEKLAQFRSDRLHEKAGRVQDYADMRVQRIDNIVDLDESQRDRLFGVMAAGSPDYDASMRFEGASGEIEARPGVDREQAIESVLTPGQREAYQTYKDQQREAANKEMSEFGLTLPADWDPLDWR</sequence>